<protein>
    <submittedName>
        <fullName evidence="2">Carboxypeptidase-like regulatory domain-containing protein</fullName>
    </submittedName>
</protein>
<feature type="signal peptide" evidence="1">
    <location>
        <begin position="1"/>
        <end position="18"/>
    </location>
</feature>
<dbReference type="Pfam" id="PF13715">
    <property type="entry name" value="CarbopepD_reg_2"/>
    <property type="match status" value="1"/>
</dbReference>
<organism evidence="2 3">
    <name type="scientific">Maribacter algarum</name>
    <name type="common">ex Zhang et al. 2020</name>
    <dbReference type="NCBI Taxonomy" id="2578118"/>
    <lineage>
        <taxon>Bacteria</taxon>
        <taxon>Pseudomonadati</taxon>
        <taxon>Bacteroidota</taxon>
        <taxon>Flavobacteriia</taxon>
        <taxon>Flavobacteriales</taxon>
        <taxon>Flavobacteriaceae</taxon>
        <taxon>Maribacter</taxon>
    </lineage>
</organism>
<dbReference type="SUPFAM" id="SSF49464">
    <property type="entry name" value="Carboxypeptidase regulatory domain-like"/>
    <property type="match status" value="1"/>
</dbReference>
<keyword evidence="2" id="KW-0378">Hydrolase</keyword>
<sequence length="304" mass="35211">MRYMLFPLLLLIAFHVQAQEVLFEGYVYDDKTKEPIPYVNLSFLNTLKGSSTDEQGHFYLDIPTHFLERQVHISSLGYNDTIVDAKLLYKSKRIDMIEESFELDEVVVVENFGNSDVLNPISSYSLTSGFSSSATPWVLGLYFPNIGAQKKYVDKVTVFLKKNENFKRESAKFRIRIYDVDAVTKKPNGDLLRKSIVLEHNVTRDYVSIDLAAFNIEVPQAGIYVGLEWLFVPSNWYMQKEVDPLTNKKVVEDRFAPTFRGIYTQNQNYKVMIYGMGEWTDFRVRSRNNSQNFIPAISLKLKKE</sequence>
<dbReference type="Proteomes" id="UP000310314">
    <property type="component" value="Unassembled WGS sequence"/>
</dbReference>
<dbReference type="AlphaFoldDB" id="A0A5S3PTH5"/>
<gene>
    <name evidence="2" type="ORF">FEE95_15215</name>
</gene>
<keyword evidence="2" id="KW-0645">Protease</keyword>
<dbReference type="RefSeq" id="WP_138658857.1">
    <property type="nucleotide sequence ID" value="NZ_VATY01000003.1"/>
</dbReference>
<evidence type="ECO:0000313" key="3">
    <source>
        <dbReference type="Proteomes" id="UP000310314"/>
    </source>
</evidence>
<proteinExistence type="predicted"/>
<dbReference type="GO" id="GO:0004180">
    <property type="term" value="F:carboxypeptidase activity"/>
    <property type="evidence" value="ECO:0007669"/>
    <property type="project" value="UniProtKB-KW"/>
</dbReference>
<dbReference type="OrthoDB" id="914976at2"/>
<name>A0A5S3PTH5_9FLAO</name>
<dbReference type="InterPro" id="IPR008969">
    <property type="entry name" value="CarboxyPept-like_regulatory"/>
</dbReference>
<reference evidence="2 3" key="1">
    <citation type="submission" date="2019-05" db="EMBL/GenBank/DDBJ databases">
        <authorList>
            <person name="Zhang J.-Y."/>
            <person name="Feg X."/>
            <person name="Du Z.-J."/>
        </authorList>
    </citation>
    <scope>NUCLEOTIDE SEQUENCE [LARGE SCALE GENOMIC DNA]</scope>
    <source>
        <strain evidence="2 3">RZ26</strain>
    </source>
</reference>
<evidence type="ECO:0000313" key="2">
    <source>
        <dbReference type="EMBL" id="TMM55990.1"/>
    </source>
</evidence>
<comment type="caution">
    <text evidence="2">The sequence shown here is derived from an EMBL/GenBank/DDBJ whole genome shotgun (WGS) entry which is preliminary data.</text>
</comment>
<dbReference type="EMBL" id="VATY01000003">
    <property type="protein sequence ID" value="TMM55990.1"/>
    <property type="molecule type" value="Genomic_DNA"/>
</dbReference>
<keyword evidence="2" id="KW-0121">Carboxypeptidase</keyword>
<evidence type="ECO:0000256" key="1">
    <source>
        <dbReference type="SAM" id="SignalP"/>
    </source>
</evidence>
<feature type="chain" id="PRO_5024416502" evidence="1">
    <location>
        <begin position="19"/>
        <end position="304"/>
    </location>
</feature>
<keyword evidence="1" id="KW-0732">Signal</keyword>
<keyword evidence="3" id="KW-1185">Reference proteome</keyword>
<accession>A0A5S3PTH5</accession>